<evidence type="ECO:0000256" key="2">
    <source>
        <dbReference type="ARBA" id="ARBA00023315"/>
    </source>
</evidence>
<dbReference type="RefSeq" id="WP_135973693.1">
    <property type="nucleotide sequence ID" value="NZ_CP039291.1"/>
</dbReference>
<keyword evidence="6" id="KW-1185">Reference proteome</keyword>
<proteinExistence type="predicted"/>
<evidence type="ECO:0000313" key="6">
    <source>
        <dbReference type="Proteomes" id="UP000296469"/>
    </source>
</evidence>
<feature type="compositionally biased region" description="Low complexity" evidence="3">
    <location>
        <begin position="1"/>
        <end position="13"/>
    </location>
</feature>
<evidence type="ECO:0000256" key="1">
    <source>
        <dbReference type="ARBA" id="ARBA00022679"/>
    </source>
</evidence>
<organism evidence="5 6">
    <name type="scientific">Cellulomonas shaoxiangyii</name>
    <dbReference type="NCBI Taxonomy" id="2566013"/>
    <lineage>
        <taxon>Bacteria</taxon>
        <taxon>Bacillati</taxon>
        <taxon>Actinomycetota</taxon>
        <taxon>Actinomycetes</taxon>
        <taxon>Micrococcales</taxon>
        <taxon>Cellulomonadaceae</taxon>
        <taxon>Cellulomonas</taxon>
    </lineage>
</organism>
<dbReference type="InterPro" id="IPR050832">
    <property type="entry name" value="Bact_Acetyltransf"/>
</dbReference>
<keyword evidence="1 5" id="KW-0808">Transferase</keyword>
<feature type="domain" description="N-acetyltransferase" evidence="4">
    <location>
        <begin position="53"/>
        <end position="211"/>
    </location>
</feature>
<accession>A0A4P7SI55</accession>
<reference evidence="5 6" key="1">
    <citation type="submission" date="2019-04" db="EMBL/GenBank/DDBJ databases">
        <title>Isolation and identification of Cellulomonas shaoxiangyii sp. Nov. isolated from feces of the Tibetan antelopes (Pantholops hodgsonii) in the Qinghai-Tibet plateau of China.</title>
        <authorList>
            <person name="Tian Z."/>
        </authorList>
    </citation>
    <scope>NUCLEOTIDE SEQUENCE [LARGE SCALE GENOMIC DNA]</scope>
    <source>
        <strain evidence="5 6">Z28</strain>
    </source>
</reference>
<keyword evidence="2" id="KW-0012">Acyltransferase</keyword>
<dbReference type="Gene3D" id="3.40.630.30">
    <property type="match status" value="1"/>
</dbReference>
<protein>
    <submittedName>
        <fullName evidence="5">GNAT family N-acetyltransferase</fullName>
    </submittedName>
</protein>
<dbReference type="PROSITE" id="PS51186">
    <property type="entry name" value="GNAT"/>
    <property type="match status" value="2"/>
</dbReference>
<evidence type="ECO:0000259" key="4">
    <source>
        <dbReference type="PROSITE" id="PS51186"/>
    </source>
</evidence>
<dbReference type="AlphaFoldDB" id="A0A4P7SI55"/>
<dbReference type="GO" id="GO:0016747">
    <property type="term" value="F:acyltransferase activity, transferring groups other than amino-acyl groups"/>
    <property type="evidence" value="ECO:0007669"/>
    <property type="project" value="InterPro"/>
</dbReference>
<name>A0A4P7SI55_9CELL</name>
<dbReference type="OrthoDB" id="9799092at2"/>
<dbReference type="Proteomes" id="UP000296469">
    <property type="component" value="Chromosome"/>
</dbReference>
<dbReference type="InterPro" id="IPR000182">
    <property type="entry name" value="GNAT_dom"/>
</dbReference>
<dbReference type="InterPro" id="IPR016181">
    <property type="entry name" value="Acyl_CoA_acyltransferase"/>
</dbReference>
<gene>
    <name evidence="5" type="ORF">E5225_07485</name>
</gene>
<dbReference type="EMBL" id="CP039291">
    <property type="protein sequence ID" value="QCB93421.1"/>
    <property type="molecule type" value="Genomic_DNA"/>
</dbReference>
<dbReference type="PANTHER" id="PTHR43877:SF2">
    <property type="entry name" value="AMINOALKYLPHOSPHONATE N-ACETYLTRANSFERASE-RELATED"/>
    <property type="match status" value="1"/>
</dbReference>
<sequence>MNDTTDVAAPAADTDSHVEARTGTAAEHPDLAPIAERAAAPAVLDPPPADLGLTWRPLAVEDASALTELVQVVEEADGQPFRTSTEEIQEELAADWRDLTRDTLVGLDAQGTMRAWAQVDSAPGDTRVVRAFVSGGVHPLWRGRGIGRAVVAWLQGRARQVLAASGKDVPGRIAAYLEDTAPASARVYRAAGFTPIRYYTEMRRSLRDPLPEVPLVEGIRVVPWSDELDDAVRLAHNESFADHWGSEPRTPEQWQGHRAMFAPTWSFVAVTDDGEVAGYATSGRYEHDWEVAGYSSGYTELLGVRRAWRGRGVAVALLATVMRAYAADGVDYAELGVDTANPSGAHGLYARLGYEVVHSSTMYSVEL</sequence>
<dbReference type="PANTHER" id="PTHR43877">
    <property type="entry name" value="AMINOALKYLPHOSPHONATE N-ACETYLTRANSFERASE-RELATED-RELATED"/>
    <property type="match status" value="1"/>
</dbReference>
<feature type="domain" description="N-acetyltransferase" evidence="4">
    <location>
        <begin position="219"/>
        <end position="367"/>
    </location>
</feature>
<dbReference type="SUPFAM" id="SSF55729">
    <property type="entry name" value="Acyl-CoA N-acyltransferases (Nat)"/>
    <property type="match status" value="2"/>
</dbReference>
<dbReference type="Pfam" id="PF00583">
    <property type="entry name" value="Acetyltransf_1"/>
    <property type="match status" value="1"/>
</dbReference>
<evidence type="ECO:0000313" key="5">
    <source>
        <dbReference type="EMBL" id="QCB93421.1"/>
    </source>
</evidence>
<feature type="region of interest" description="Disordered" evidence="3">
    <location>
        <begin position="1"/>
        <end position="30"/>
    </location>
</feature>
<dbReference type="KEGG" id="celz:E5225_07485"/>
<evidence type="ECO:0000256" key="3">
    <source>
        <dbReference type="SAM" id="MobiDB-lite"/>
    </source>
</evidence>
<dbReference type="CDD" id="cd04301">
    <property type="entry name" value="NAT_SF"/>
    <property type="match status" value="1"/>
</dbReference>